<name>A0A9P8DA95_9HYPO</name>
<dbReference type="GeneID" id="68318945"/>
<protein>
    <submittedName>
        <fullName evidence="1">Uncharacterized protein</fullName>
    </submittedName>
</protein>
<proteinExistence type="predicted"/>
<keyword evidence="2" id="KW-1185">Reference proteome</keyword>
<reference evidence="1" key="1">
    <citation type="journal article" date="2021" name="Mol. Plant Microbe Interact.">
        <title>Telomere to telomere genome assembly of Fusarium musae F31, causal agent of crown rot disease of banana.</title>
        <authorList>
            <person name="Degradi L."/>
            <person name="Tava V."/>
            <person name="Kunova A."/>
            <person name="Cortesi P."/>
            <person name="Saracchi M."/>
            <person name="Pasquali M."/>
        </authorList>
    </citation>
    <scope>NUCLEOTIDE SEQUENCE</scope>
    <source>
        <strain evidence="1">F31</strain>
    </source>
</reference>
<accession>A0A9P8DA95</accession>
<dbReference type="RefSeq" id="XP_044677194.1">
    <property type="nucleotide sequence ID" value="XM_044828640.1"/>
</dbReference>
<gene>
    <name evidence="1" type="ORF">J7337_011089</name>
</gene>
<sequence length="107" mass="12428">MATTSTLWYLKNLPLYRDVKPYVVNIPLSHIPSGQRTNQECYPQSNIKFNNIRLSKSTFNLDAHGFEVSTQIPLFLNYEEFNEADKVRDIYCRGTPSSLKLSRKAKR</sequence>
<comment type="caution">
    <text evidence="1">The sequence shown here is derived from an EMBL/GenBank/DDBJ whole genome shotgun (WGS) entry which is preliminary data.</text>
</comment>
<dbReference type="AlphaFoldDB" id="A0A9P8DA95"/>
<dbReference type="KEGG" id="fmu:J7337_011089"/>
<evidence type="ECO:0000313" key="2">
    <source>
        <dbReference type="Proteomes" id="UP000827133"/>
    </source>
</evidence>
<evidence type="ECO:0000313" key="1">
    <source>
        <dbReference type="EMBL" id="KAG9498194.1"/>
    </source>
</evidence>
<dbReference type="EMBL" id="JAHBCI010000008">
    <property type="protein sequence ID" value="KAG9498194.1"/>
    <property type="molecule type" value="Genomic_DNA"/>
</dbReference>
<organism evidence="1 2">
    <name type="scientific">Fusarium musae</name>
    <dbReference type="NCBI Taxonomy" id="1042133"/>
    <lineage>
        <taxon>Eukaryota</taxon>
        <taxon>Fungi</taxon>
        <taxon>Dikarya</taxon>
        <taxon>Ascomycota</taxon>
        <taxon>Pezizomycotina</taxon>
        <taxon>Sordariomycetes</taxon>
        <taxon>Hypocreomycetidae</taxon>
        <taxon>Hypocreales</taxon>
        <taxon>Nectriaceae</taxon>
        <taxon>Fusarium</taxon>
    </lineage>
</organism>
<dbReference type="Proteomes" id="UP000827133">
    <property type="component" value="Unassembled WGS sequence"/>
</dbReference>